<comment type="subunit">
    <text evidence="17">Monomer.</text>
</comment>
<feature type="repeat" description="Solcar" evidence="15">
    <location>
        <begin position="206"/>
        <end position="293"/>
    </location>
</feature>
<keyword evidence="8" id="KW-0999">Mitochondrion inner membrane</keyword>
<dbReference type="AlphaFoldDB" id="A0AAD1XQI7"/>
<dbReference type="InterPro" id="IPR023395">
    <property type="entry name" value="MCP_dom_sf"/>
</dbReference>
<keyword evidence="9" id="KW-0702">S-nitrosylation</keyword>
<dbReference type="Pfam" id="PF00153">
    <property type="entry name" value="Mito_carr"/>
    <property type="match status" value="2"/>
</dbReference>
<dbReference type="GO" id="GO:0005743">
    <property type="term" value="C:mitochondrial inner membrane"/>
    <property type="evidence" value="ECO:0007669"/>
    <property type="project" value="UniProtKB-SubCell"/>
</dbReference>
<evidence type="ECO:0000256" key="10">
    <source>
        <dbReference type="ARBA" id="ARBA00022989"/>
    </source>
</evidence>
<keyword evidence="10 17" id="KW-1133">Transmembrane helix</keyword>
<keyword evidence="19" id="KW-1185">Reference proteome</keyword>
<feature type="repeat" description="Solcar" evidence="15">
    <location>
        <begin position="109"/>
        <end position="198"/>
    </location>
</feature>
<keyword evidence="13 15" id="KW-0472">Membrane</keyword>
<dbReference type="PANTHER" id="PTHR45635">
    <property type="entry name" value="ADP,ATP CARRIER PROTEIN 1-RELATED-RELATED"/>
    <property type="match status" value="1"/>
</dbReference>
<dbReference type="SUPFAM" id="SSF103506">
    <property type="entry name" value="Mitochondrial carrier"/>
    <property type="match status" value="1"/>
</dbReference>
<evidence type="ECO:0000256" key="17">
    <source>
        <dbReference type="RuleBase" id="RU368008"/>
    </source>
</evidence>
<evidence type="ECO:0000256" key="12">
    <source>
        <dbReference type="ARBA" id="ARBA00023128"/>
    </source>
</evidence>
<sequence length="295" mass="33442">METTQASFPSGFLTGAITAIGVKMAIYPNERVKLLYVLSHLKESMYGGKAFKGRMDCLTQTVKFKGLFGLWQESANIVLLYSAHHAFNFGFKEQFGKWFSNRDSSSMMKLLTVNMISGSMAGLATLCIEHPVMLARLAHSRQFGVRKPIQLRNLKNYIIQRFIDKRPLKLYKGIWTYVPHIFVYRGAYFGLYDAGFAYFYGSQKNTNFIKLWLLALLTTSIATLISHPLASVRSLLLMELKYPDKKYKGTIDCIINLFKKGHQRALIIGWQPALFSCTSSALLLACYSKLPLLTP</sequence>
<comment type="similarity">
    <text evidence="2 16">Belongs to the mitochondrial carrier (TC 2.A.29) family.</text>
</comment>
<evidence type="ECO:0000256" key="15">
    <source>
        <dbReference type="PROSITE-ProRule" id="PRU00282"/>
    </source>
</evidence>
<dbReference type="Gene3D" id="1.50.40.10">
    <property type="entry name" value="Mitochondrial carrier domain"/>
    <property type="match status" value="1"/>
</dbReference>
<dbReference type="PRINTS" id="PR00926">
    <property type="entry name" value="MITOCARRIER"/>
</dbReference>
<evidence type="ECO:0000256" key="4">
    <source>
        <dbReference type="ARBA" id="ARBA00022481"/>
    </source>
</evidence>
<evidence type="ECO:0000313" key="19">
    <source>
        <dbReference type="Proteomes" id="UP001295684"/>
    </source>
</evidence>
<keyword evidence="3 16" id="KW-0813">Transport</keyword>
<dbReference type="InterPro" id="IPR002067">
    <property type="entry name" value="MCP"/>
</dbReference>
<evidence type="ECO:0000256" key="7">
    <source>
        <dbReference type="ARBA" id="ARBA00022737"/>
    </source>
</evidence>
<feature type="transmembrane region" description="Helical" evidence="17">
    <location>
        <begin position="6"/>
        <end position="26"/>
    </location>
</feature>
<comment type="caution">
    <text evidence="17">Lacks conserved residue(s) required for the propagation of feature annotation.</text>
</comment>
<dbReference type="GO" id="GO:0140021">
    <property type="term" value="P:mitochondrial ADP transmembrane transport"/>
    <property type="evidence" value="ECO:0007669"/>
    <property type="project" value="InterPro"/>
</dbReference>
<comment type="subcellular location">
    <subcellularLocation>
        <location evidence="17">Membrane</location>
        <topology evidence="17">Multi-pass membrane protein</topology>
    </subcellularLocation>
    <subcellularLocation>
        <location evidence="1">Mitochondrion inner membrane</location>
        <topology evidence="1">Multi-pass membrane protein</topology>
    </subcellularLocation>
</comment>
<evidence type="ECO:0000256" key="13">
    <source>
        <dbReference type="ARBA" id="ARBA00023136"/>
    </source>
</evidence>
<comment type="caution">
    <text evidence="18">The sequence shown here is derived from an EMBL/GenBank/DDBJ whole genome shotgun (WGS) entry which is preliminary data.</text>
</comment>
<evidence type="ECO:0000313" key="18">
    <source>
        <dbReference type="EMBL" id="CAI2377186.1"/>
    </source>
</evidence>
<keyword evidence="6 15" id="KW-0812">Transmembrane</keyword>
<evidence type="ECO:0000256" key="3">
    <source>
        <dbReference type="ARBA" id="ARBA00022448"/>
    </source>
</evidence>
<accession>A0AAD1XQI7</accession>
<evidence type="ECO:0000256" key="16">
    <source>
        <dbReference type="RuleBase" id="RU000488"/>
    </source>
</evidence>
<dbReference type="PRINTS" id="PR00927">
    <property type="entry name" value="ADPTRNSLCASE"/>
</dbReference>
<evidence type="ECO:0000256" key="14">
    <source>
        <dbReference type="ARBA" id="ARBA00024537"/>
    </source>
</evidence>
<name>A0AAD1XQI7_EUPCR</name>
<keyword evidence="4" id="KW-0488">Methylation</keyword>
<dbReference type="GO" id="GO:1990544">
    <property type="term" value="P:mitochondrial ATP transmembrane transport"/>
    <property type="evidence" value="ECO:0007669"/>
    <property type="project" value="InterPro"/>
</dbReference>
<evidence type="ECO:0000256" key="9">
    <source>
        <dbReference type="ARBA" id="ARBA00022799"/>
    </source>
</evidence>
<gene>
    <name evidence="18" type="ORF">ECRASSUSDP1_LOCUS18569</name>
</gene>
<evidence type="ECO:0000256" key="2">
    <source>
        <dbReference type="ARBA" id="ARBA00006375"/>
    </source>
</evidence>
<dbReference type="PANTHER" id="PTHR45635:SF32">
    <property type="entry name" value="ADP_ATP TRANSLOCASE 1"/>
    <property type="match status" value="1"/>
</dbReference>
<dbReference type="GO" id="GO:0005471">
    <property type="term" value="F:ATP:ADP antiporter activity"/>
    <property type="evidence" value="ECO:0007669"/>
    <property type="project" value="UniProtKB-UniRule"/>
</dbReference>
<feature type="repeat" description="Solcar" evidence="15">
    <location>
        <begin position="6"/>
        <end position="98"/>
    </location>
</feature>
<dbReference type="InterPro" id="IPR002113">
    <property type="entry name" value="ADT_euk_type"/>
</dbReference>
<feature type="transmembrane region" description="Helical" evidence="17">
    <location>
        <begin position="211"/>
        <end position="236"/>
    </location>
</feature>
<dbReference type="EMBL" id="CAMPGE010018802">
    <property type="protein sequence ID" value="CAI2377186.1"/>
    <property type="molecule type" value="Genomic_DNA"/>
</dbReference>
<evidence type="ECO:0000256" key="1">
    <source>
        <dbReference type="ARBA" id="ARBA00004448"/>
    </source>
</evidence>
<dbReference type="PROSITE" id="PS50920">
    <property type="entry name" value="SOLCAR"/>
    <property type="match status" value="3"/>
</dbReference>
<evidence type="ECO:0000256" key="6">
    <source>
        <dbReference type="ARBA" id="ARBA00022692"/>
    </source>
</evidence>
<evidence type="ECO:0000256" key="5">
    <source>
        <dbReference type="ARBA" id="ARBA00022553"/>
    </source>
</evidence>
<dbReference type="Proteomes" id="UP001295684">
    <property type="component" value="Unassembled WGS sequence"/>
</dbReference>
<comment type="function">
    <text evidence="17">Catalyzes the exchange of ADP and ATP across the membrane.</text>
</comment>
<dbReference type="InterPro" id="IPR018108">
    <property type="entry name" value="MCP_transmembrane"/>
</dbReference>
<evidence type="ECO:0000256" key="8">
    <source>
        <dbReference type="ARBA" id="ARBA00022792"/>
    </source>
</evidence>
<keyword evidence="11" id="KW-0007">Acetylation</keyword>
<keyword evidence="5" id="KW-0597">Phosphoprotein</keyword>
<keyword evidence="7" id="KW-0677">Repeat</keyword>
<protein>
    <recommendedName>
        <fullName evidence="17">ADP/ATP translocase</fullName>
    </recommendedName>
    <alternativeName>
        <fullName evidence="17">ADP,ATP carrier protein</fullName>
    </alternativeName>
</protein>
<reference evidence="18" key="1">
    <citation type="submission" date="2023-07" db="EMBL/GenBank/DDBJ databases">
        <authorList>
            <consortium name="AG Swart"/>
            <person name="Singh M."/>
            <person name="Singh A."/>
            <person name="Seah K."/>
            <person name="Emmerich C."/>
        </authorList>
    </citation>
    <scope>NUCLEOTIDE SEQUENCE</scope>
    <source>
        <strain evidence="18">DP1</strain>
    </source>
</reference>
<comment type="catalytic activity">
    <reaction evidence="14">
        <text>ADP(in) + ATP(out) = ADP(out) + ATP(in)</text>
        <dbReference type="Rhea" id="RHEA:34999"/>
        <dbReference type="ChEBI" id="CHEBI:30616"/>
        <dbReference type="ChEBI" id="CHEBI:456216"/>
    </reaction>
</comment>
<keyword evidence="12" id="KW-0496">Mitochondrion</keyword>
<evidence type="ECO:0000256" key="11">
    <source>
        <dbReference type="ARBA" id="ARBA00022990"/>
    </source>
</evidence>
<organism evidence="18 19">
    <name type="scientific">Euplotes crassus</name>
    <dbReference type="NCBI Taxonomy" id="5936"/>
    <lineage>
        <taxon>Eukaryota</taxon>
        <taxon>Sar</taxon>
        <taxon>Alveolata</taxon>
        <taxon>Ciliophora</taxon>
        <taxon>Intramacronucleata</taxon>
        <taxon>Spirotrichea</taxon>
        <taxon>Hypotrichia</taxon>
        <taxon>Euplotida</taxon>
        <taxon>Euplotidae</taxon>
        <taxon>Moneuplotes</taxon>
    </lineage>
</organism>
<proteinExistence type="inferred from homology"/>